<comment type="caution">
    <text evidence="2">The sequence shown here is derived from an EMBL/GenBank/DDBJ whole genome shotgun (WGS) entry which is preliminary data.</text>
</comment>
<reference evidence="2 3" key="1">
    <citation type="submission" date="2022-12" db="EMBL/GenBank/DDBJ databases">
        <title>Chromosome-level genome assembly of true bugs.</title>
        <authorList>
            <person name="Ma L."/>
            <person name="Li H."/>
        </authorList>
    </citation>
    <scope>NUCLEOTIDE SEQUENCE [LARGE SCALE GENOMIC DNA]</scope>
    <source>
        <strain evidence="2">Lab_2022b</strain>
    </source>
</reference>
<feature type="compositionally biased region" description="Low complexity" evidence="1">
    <location>
        <begin position="1"/>
        <end position="29"/>
    </location>
</feature>
<organism evidence="2 3">
    <name type="scientific">Rhynocoris fuscipes</name>
    <dbReference type="NCBI Taxonomy" id="488301"/>
    <lineage>
        <taxon>Eukaryota</taxon>
        <taxon>Metazoa</taxon>
        <taxon>Ecdysozoa</taxon>
        <taxon>Arthropoda</taxon>
        <taxon>Hexapoda</taxon>
        <taxon>Insecta</taxon>
        <taxon>Pterygota</taxon>
        <taxon>Neoptera</taxon>
        <taxon>Paraneoptera</taxon>
        <taxon>Hemiptera</taxon>
        <taxon>Heteroptera</taxon>
        <taxon>Panheteroptera</taxon>
        <taxon>Cimicomorpha</taxon>
        <taxon>Reduviidae</taxon>
        <taxon>Harpactorinae</taxon>
        <taxon>Harpactorini</taxon>
        <taxon>Rhynocoris</taxon>
    </lineage>
</organism>
<feature type="region of interest" description="Disordered" evidence="1">
    <location>
        <begin position="1"/>
        <end position="30"/>
    </location>
</feature>
<keyword evidence="3" id="KW-1185">Reference proteome</keyword>
<proteinExistence type="predicted"/>
<feature type="region of interest" description="Disordered" evidence="1">
    <location>
        <begin position="121"/>
        <end position="160"/>
    </location>
</feature>
<dbReference type="AlphaFoldDB" id="A0AAW1CPJ5"/>
<feature type="compositionally biased region" description="Acidic residues" evidence="1">
    <location>
        <begin position="148"/>
        <end position="160"/>
    </location>
</feature>
<name>A0AAW1CPJ5_9HEMI</name>
<accession>A0AAW1CPJ5</accession>
<feature type="compositionally biased region" description="Acidic residues" evidence="1">
    <location>
        <begin position="127"/>
        <end position="142"/>
    </location>
</feature>
<evidence type="ECO:0000256" key="1">
    <source>
        <dbReference type="SAM" id="MobiDB-lite"/>
    </source>
</evidence>
<evidence type="ECO:0000313" key="2">
    <source>
        <dbReference type="EMBL" id="KAK9500509.1"/>
    </source>
</evidence>
<protein>
    <submittedName>
        <fullName evidence="2">Uncharacterized protein</fullName>
    </submittedName>
</protein>
<evidence type="ECO:0000313" key="3">
    <source>
        <dbReference type="Proteomes" id="UP001461498"/>
    </source>
</evidence>
<dbReference type="Proteomes" id="UP001461498">
    <property type="component" value="Unassembled WGS sequence"/>
</dbReference>
<gene>
    <name evidence="2" type="ORF">O3M35_001761</name>
</gene>
<dbReference type="EMBL" id="JAPXFL010000010">
    <property type="protein sequence ID" value="KAK9500509.1"/>
    <property type="molecule type" value="Genomic_DNA"/>
</dbReference>
<sequence>MSNSNNGSYNYTTPRMMTTTTSNGNGSTTYTLPRRCVRVREERPHSLYDNIGEEVGRTAAGGAGSINLSTNDDPNGQQQIQQHSLAAGMVTTVPQNVAAPKIEGRHVPTRSSLRHSRMIVLNKQGKEEEDQYELGESDDYSEYSESTETGEIEGSLDSEEESFFNLRRNKKRARIISSSDTEDERTSIPSTSQNVIEEIEIEFIIYSRISQGLLVTQKEIFRVVCF</sequence>